<dbReference type="InterPro" id="IPR019734">
    <property type="entry name" value="TPR_rpt"/>
</dbReference>
<dbReference type="Gene3D" id="3.30.200.20">
    <property type="entry name" value="Phosphorylase Kinase, domain 1"/>
    <property type="match status" value="2"/>
</dbReference>
<evidence type="ECO:0000313" key="8">
    <source>
        <dbReference type="EMBL" id="WXB09353.1"/>
    </source>
</evidence>
<keyword evidence="3 8" id="KW-0418">Kinase</keyword>
<feature type="binding site" evidence="5">
    <location>
        <position position="379"/>
    </location>
    <ligand>
        <name>ATP</name>
        <dbReference type="ChEBI" id="CHEBI:30616"/>
    </ligand>
</feature>
<organism evidence="8 9">
    <name type="scientific">Pendulispora rubella</name>
    <dbReference type="NCBI Taxonomy" id="2741070"/>
    <lineage>
        <taxon>Bacteria</taxon>
        <taxon>Pseudomonadati</taxon>
        <taxon>Myxococcota</taxon>
        <taxon>Myxococcia</taxon>
        <taxon>Myxococcales</taxon>
        <taxon>Sorangiineae</taxon>
        <taxon>Pendulisporaceae</taxon>
        <taxon>Pendulispora</taxon>
    </lineage>
</organism>
<dbReference type="Pfam" id="PF13432">
    <property type="entry name" value="TPR_16"/>
    <property type="match status" value="2"/>
</dbReference>
<accession>A0ABZ2LEJ0</accession>
<keyword evidence="4 5" id="KW-0067">ATP-binding</keyword>
<protein>
    <submittedName>
        <fullName evidence="8">Protein kinase</fullName>
    </submittedName>
</protein>
<dbReference type="EMBL" id="CP089983">
    <property type="protein sequence ID" value="WXB09353.1"/>
    <property type="molecule type" value="Genomic_DNA"/>
</dbReference>
<feature type="domain" description="Protein kinase" evidence="7">
    <location>
        <begin position="350"/>
        <end position="629"/>
    </location>
</feature>
<evidence type="ECO:0000256" key="3">
    <source>
        <dbReference type="ARBA" id="ARBA00022777"/>
    </source>
</evidence>
<dbReference type="SMART" id="SM00028">
    <property type="entry name" value="TPR"/>
    <property type="match status" value="2"/>
</dbReference>
<evidence type="ECO:0000313" key="9">
    <source>
        <dbReference type="Proteomes" id="UP001374803"/>
    </source>
</evidence>
<name>A0ABZ2LEJ0_9BACT</name>
<feature type="region of interest" description="Disordered" evidence="6">
    <location>
        <begin position="280"/>
        <end position="340"/>
    </location>
</feature>
<evidence type="ECO:0000259" key="7">
    <source>
        <dbReference type="PROSITE" id="PS50011"/>
    </source>
</evidence>
<dbReference type="SUPFAM" id="SSF56112">
    <property type="entry name" value="Protein kinase-like (PK-like)"/>
    <property type="match status" value="2"/>
</dbReference>
<evidence type="ECO:0000256" key="4">
    <source>
        <dbReference type="ARBA" id="ARBA00022840"/>
    </source>
</evidence>
<dbReference type="SUPFAM" id="SSF48439">
    <property type="entry name" value="Protein prenylyltransferase"/>
    <property type="match status" value="1"/>
</dbReference>
<dbReference type="InterPro" id="IPR000719">
    <property type="entry name" value="Prot_kinase_dom"/>
</dbReference>
<dbReference type="Gene3D" id="1.10.510.10">
    <property type="entry name" value="Transferase(Phosphotransferase) domain 1"/>
    <property type="match status" value="2"/>
</dbReference>
<sequence>MRSSEYTVRVRALGAAQLFADRFAIELEAGVGNMGVVYRATDRITSARVALKVLHPHRAPEIGRFVSELSVLAAIRHPAVIAYLSHGISIDDERFLVTEWLDGETLAARLSREPLSMVSALALGHRLADGLDALHTAGVVHGDLKPSNVFLPRTTDGSGARLAKLIDFGLPHPFAHAGEPADGQDLDTASDLFSLGGVILQSLTAEASLTPQTREPRWLRAYSADAPLELEELLDALLTKSPTTRPAAAGEVREVLAEILMGISKNGNHESELGVSLPKTLSSAPSMLPRNLRTRFHGDPPAAVDEKVPSPALPPSPAPEEPNPEMTVPSRPAHDSDRGLHSGMTFASRYLLEARVGVGGMGELFRAFDTRLRRTVALKVLHRDRALHAPTESSARILREARAAAALSHANVVAIHDVGEHDGVPFIAMEYVEGQSLRAFVGSTYPPLETRLGWMVDVARALAAAHEKGLVHRDIKPDNVMIREDGTVKVLDFGIARYKEGLPDIQSSSDGADDESSDLAISATNTRVVGTPGYMAPEQTRGDRIDGRADQFSWGVVAFEVFAGSLPWPLKRGGLSIAAAALSEQAKPLGGAVPARVAQVIQRTLLKGAGDRYPSMRDVVSALGASPDISVNIPAARISAAKLIIASSDSSRDISPLLPDTKTETSEDDVAPESRSWLSGRRSTVLVAVLFTLMVATVFAGRAVWRNKGPASATLRVQHVPPPEGTSIVSLPASPKCNAAATAHYRDGLSALREANWELAYNAFTEAAQADPTCPEAQLRWVMTATWYEPIIKQREQFRRAAELRDALSERDRVLFDSLLPLVILDPPDREVSGRVVDAGLTRFPHDAELLLWAATVRMNLPLDAAALEHALDLATRATDIDPKYADAWQFQGRVLARLGRLDDELSALDACLRASPGASDCMHDRVLILRWRGHCSEIASEARRWIARSPTSGSAYWQLALALAEEGAPDETIEEAVRQQLAHQPEEHHEAKWLHAMSRLAVYRGDFAKAERLATQLAKQTTTDPVLTWHLRPTAMLMSTAEETGQLAKASAIVEPFLRLHAVWTVGDPTPELMSYEPNMLGILLRTGRVSTDEWRTRTHLWEERLGTRLNKVDSWGFVWGPVADVRELAIEGWSQAPNMMSERAPTFIGFNTFDLRVAEIQRGRLALAAGEYARAVEILDPASKSCLSFEQPFVNTQAHLWLGEAKERTGDKAGACEAYRFVLQRWGAAKPASKSADEARKHARALGCALP</sequence>
<dbReference type="PROSITE" id="PS50011">
    <property type="entry name" value="PROTEIN_KINASE_DOM"/>
    <property type="match status" value="2"/>
</dbReference>
<dbReference type="Proteomes" id="UP001374803">
    <property type="component" value="Chromosome"/>
</dbReference>
<dbReference type="GO" id="GO:0016301">
    <property type="term" value="F:kinase activity"/>
    <property type="evidence" value="ECO:0007669"/>
    <property type="project" value="UniProtKB-KW"/>
</dbReference>
<dbReference type="SMART" id="SM00220">
    <property type="entry name" value="S_TKc"/>
    <property type="match status" value="2"/>
</dbReference>
<dbReference type="RefSeq" id="WP_394839026.1">
    <property type="nucleotide sequence ID" value="NZ_CP089929.1"/>
</dbReference>
<dbReference type="PROSITE" id="PS00107">
    <property type="entry name" value="PROTEIN_KINASE_ATP"/>
    <property type="match status" value="1"/>
</dbReference>
<reference evidence="8" key="1">
    <citation type="submission" date="2021-12" db="EMBL/GenBank/DDBJ databases">
        <title>Discovery of the Pendulisporaceae a myxobacterial family with distinct sporulation behavior and unique specialized metabolism.</title>
        <authorList>
            <person name="Garcia R."/>
            <person name="Popoff A."/>
            <person name="Bader C.D."/>
            <person name="Loehr J."/>
            <person name="Walesch S."/>
            <person name="Walt C."/>
            <person name="Boldt J."/>
            <person name="Bunk B."/>
            <person name="Haeckl F.J.F.P.J."/>
            <person name="Gunesch A.P."/>
            <person name="Birkelbach J."/>
            <person name="Nuebel U."/>
            <person name="Pietschmann T."/>
            <person name="Bach T."/>
            <person name="Mueller R."/>
        </authorList>
    </citation>
    <scope>NUCLEOTIDE SEQUENCE</scope>
    <source>
        <strain evidence="8">MSr11367</strain>
    </source>
</reference>
<dbReference type="InterPro" id="IPR017441">
    <property type="entry name" value="Protein_kinase_ATP_BS"/>
</dbReference>
<gene>
    <name evidence="8" type="ORF">LVJ94_19240</name>
</gene>
<evidence type="ECO:0000256" key="6">
    <source>
        <dbReference type="SAM" id="MobiDB-lite"/>
    </source>
</evidence>
<dbReference type="Gene3D" id="1.25.40.10">
    <property type="entry name" value="Tetratricopeptide repeat domain"/>
    <property type="match status" value="1"/>
</dbReference>
<evidence type="ECO:0000256" key="5">
    <source>
        <dbReference type="PROSITE-ProRule" id="PRU10141"/>
    </source>
</evidence>
<feature type="compositionally biased region" description="Pro residues" evidence="6">
    <location>
        <begin position="311"/>
        <end position="321"/>
    </location>
</feature>
<evidence type="ECO:0000256" key="1">
    <source>
        <dbReference type="ARBA" id="ARBA00022679"/>
    </source>
</evidence>
<proteinExistence type="predicted"/>
<feature type="region of interest" description="Disordered" evidence="6">
    <location>
        <begin position="655"/>
        <end position="675"/>
    </location>
</feature>
<keyword evidence="2 5" id="KW-0547">Nucleotide-binding</keyword>
<keyword evidence="9" id="KW-1185">Reference proteome</keyword>
<dbReference type="PANTHER" id="PTHR43289:SF34">
    <property type="entry name" value="SERINE_THREONINE-PROTEIN KINASE YBDM-RELATED"/>
    <property type="match status" value="1"/>
</dbReference>
<evidence type="ECO:0000256" key="2">
    <source>
        <dbReference type="ARBA" id="ARBA00022741"/>
    </source>
</evidence>
<dbReference type="InterPro" id="IPR011990">
    <property type="entry name" value="TPR-like_helical_dom_sf"/>
</dbReference>
<dbReference type="PROSITE" id="PS00108">
    <property type="entry name" value="PROTEIN_KINASE_ST"/>
    <property type="match status" value="2"/>
</dbReference>
<feature type="domain" description="Protein kinase" evidence="7">
    <location>
        <begin position="23"/>
        <end position="260"/>
    </location>
</feature>
<dbReference type="Pfam" id="PF00069">
    <property type="entry name" value="Pkinase"/>
    <property type="match status" value="2"/>
</dbReference>
<dbReference type="InterPro" id="IPR008271">
    <property type="entry name" value="Ser/Thr_kinase_AS"/>
</dbReference>
<dbReference type="PANTHER" id="PTHR43289">
    <property type="entry name" value="MITOGEN-ACTIVATED PROTEIN KINASE KINASE KINASE 20-RELATED"/>
    <property type="match status" value="1"/>
</dbReference>
<dbReference type="InterPro" id="IPR011009">
    <property type="entry name" value="Kinase-like_dom_sf"/>
</dbReference>
<keyword evidence="1" id="KW-0808">Transferase</keyword>
<dbReference type="CDD" id="cd14014">
    <property type="entry name" value="STKc_PknB_like"/>
    <property type="match status" value="2"/>
</dbReference>